<protein>
    <submittedName>
        <fullName evidence="2">Uncharacterized protein</fullName>
    </submittedName>
</protein>
<dbReference type="EMBL" id="WTPW01001525">
    <property type="protein sequence ID" value="KAF0430276.1"/>
    <property type="molecule type" value="Genomic_DNA"/>
</dbReference>
<sequence length="211" mass="24540">MRRIAKNTKTALIFVSIWSLIFSCLLIYVTIYSIIIAASGEDNDDYKTLIKWLFICPGIGVFLALIYVYQIKVNVPDTVEKEKDLKFKDEIPLRKLVVEDKCECCDIFTCCNIFTCCECYNVFIHYCILIWKQFWKLIVGLTLGLFFGLVWFAPYESERERENERDEEDKAICCRVKIMVKRIELNQEEMTAIGRTLNGLPTIPTQTAPDV</sequence>
<gene>
    <name evidence="2" type="ORF">F8M41_005557</name>
</gene>
<feature type="transmembrane region" description="Helical" evidence="1">
    <location>
        <begin position="49"/>
        <end position="69"/>
    </location>
</feature>
<reference evidence="2 3" key="1">
    <citation type="journal article" date="2019" name="Environ. Microbiol.">
        <title>At the nexus of three kingdoms: the genome of the mycorrhizal fungus Gigaspora margarita provides insights into plant, endobacterial and fungal interactions.</title>
        <authorList>
            <person name="Venice F."/>
            <person name="Ghignone S."/>
            <person name="Salvioli di Fossalunga A."/>
            <person name="Amselem J."/>
            <person name="Novero M."/>
            <person name="Xianan X."/>
            <person name="Sedzielewska Toro K."/>
            <person name="Morin E."/>
            <person name="Lipzen A."/>
            <person name="Grigoriev I.V."/>
            <person name="Henrissat B."/>
            <person name="Martin F.M."/>
            <person name="Bonfante P."/>
        </authorList>
    </citation>
    <scope>NUCLEOTIDE SEQUENCE [LARGE SCALE GENOMIC DNA]</scope>
    <source>
        <strain evidence="2 3">BEG34</strain>
    </source>
</reference>
<keyword evidence="1" id="KW-0812">Transmembrane</keyword>
<feature type="transmembrane region" description="Helical" evidence="1">
    <location>
        <begin position="134"/>
        <end position="153"/>
    </location>
</feature>
<dbReference type="Proteomes" id="UP000439903">
    <property type="component" value="Unassembled WGS sequence"/>
</dbReference>
<accession>A0A8H3X9W8</accession>
<keyword evidence="3" id="KW-1185">Reference proteome</keyword>
<evidence type="ECO:0000256" key="1">
    <source>
        <dbReference type="SAM" id="Phobius"/>
    </source>
</evidence>
<evidence type="ECO:0000313" key="3">
    <source>
        <dbReference type="Proteomes" id="UP000439903"/>
    </source>
</evidence>
<keyword evidence="1" id="KW-1133">Transmembrane helix</keyword>
<keyword evidence="1" id="KW-0472">Membrane</keyword>
<comment type="caution">
    <text evidence="2">The sequence shown here is derived from an EMBL/GenBank/DDBJ whole genome shotgun (WGS) entry which is preliminary data.</text>
</comment>
<dbReference type="AlphaFoldDB" id="A0A8H3X9W8"/>
<organism evidence="2 3">
    <name type="scientific">Gigaspora margarita</name>
    <dbReference type="NCBI Taxonomy" id="4874"/>
    <lineage>
        <taxon>Eukaryota</taxon>
        <taxon>Fungi</taxon>
        <taxon>Fungi incertae sedis</taxon>
        <taxon>Mucoromycota</taxon>
        <taxon>Glomeromycotina</taxon>
        <taxon>Glomeromycetes</taxon>
        <taxon>Diversisporales</taxon>
        <taxon>Gigasporaceae</taxon>
        <taxon>Gigaspora</taxon>
    </lineage>
</organism>
<evidence type="ECO:0000313" key="2">
    <source>
        <dbReference type="EMBL" id="KAF0430276.1"/>
    </source>
</evidence>
<feature type="transmembrane region" description="Helical" evidence="1">
    <location>
        <begin position="12"/>
        <end position="37"/>
    </location>
</feature>
<name>A0A8H3X9W8_GIGMA</name>
<proteinExistence type="predicted"/>
<dbReference type="PROSITE" id="PS51257">
    <property type="entry name" value="PROKAR_LIPOPROTEIN"/>
    <property type="match status" value="1"/>
</dbReference>